<dbReference type="EMBL" id="ML213617">
    <property type="protein sequence ID" value="TFK36042.1"/>
    <property type="molecule type" value="Genomic_DNA"/>
</dbReference>
<organism evidence="1 2">
    <name type="scientific">Crucibulum laeve</name>
    <dbReference type="NCBI Taxonomy" id="68775"/>
    <lineage>
        <taxon>Eukaryota</taxon>
        <taxon>Fungi</taxon>
        <taxon>Dikarya</taxon>
        <taxon>Basidiomycota</taxon>
        <taxon>Agaricomycotina</taxon>
        <taxon>Agaricomycetes</taxon>
        <taxon>Agaricomycetidae</taxon>
        <taxon>Agaricales</taxon>
        <taxon>Agaricineae</taxon>
        <taxon>Nidulariaceae</taxon>
        <taxon>Crucibulum</taxon>
    </lineage>
</organism>
<keyword evidence="2" id="KW-1185">Reference proteome</keyword>
<sequence>MFVGLTLYEIHSNRLSSQAFAILTPNIPCALSRWTSRNTDHSSSLSLLTMPLLTLHQTTITYTAMKVPHQRNTHTQPLLLQLQPIAITKPLMGRAFQHYCV</sequence>
<dbReference type="AlphaFoldDB" id="A0A5C3LTD5"/>
<evidence type="ECO:0000313" key="2">
    <source>
        <dbReference type="Proteomes" id="UP000308652"/>
    </source>
</evidence>
<accession>A0A5C3LTD5</accession>
<name>A0A5C3LTD5_9AGAR</name>
<dbReference type="Proteomes" id="UP000308652">
    <property type="component" value="Unassembled WGS sequence"/>
</dbReference>
<reference evidence="1 2" key="1">
    <citation type="journal article" date="2019" name="Nat. Ecol. Evol.">
        <title>Megaphylogeny resolves global patterns of mushroom evolution.</title>
        <authorList>
            <person name="Varga T."/>
            <person name="Krizsan K."/>
            <person name="Foldi C."/>
            <person name="Dima B."/>
            <person name="Sanchez-Garcia M."/>
            <person name="Sanchez-Ramirez S."/>
            <person name="Szollosi G.J."/>
            <person name="Szarkandi J.G."/>
            <person name="Papp V."/>
            <person name="Albert L."/>
            <person name="Andreopoulos W."/>
            <person name="Angelini C."/>
            <person name="Antonin V."/>
            <person name="Barry K.W."/>
            <person name="Bougher N.L."/>
            <person name="Buchanan P."/>
            <person name="Buyck B."/>
            <person name="Bense V."/>
            <person name="Catcheside P."/>
            <person name="Chovatia M."/>
            <person name="Cooper J."/>
            <person name="Damon W."/>
            <person name="Desjardin D."/>
            <person name="Finy P."/>
            <person name="Geml J."/>
            <person name="Haridas S."/>
            <person name="Hughes K."/>
            <person name="Justo A."/>
            <person name="Karasinski D."/>
            <person name="Kautmanova I."/>
            <person name="Kiss B."/>
            <person name="Kocsube S."/>
            <person name="Kotiranta H."/>
            <person name="LaButti K.M."/>
            <person name="Lechner B.E."/>
            <person name="Liimatainen K."/>
            <person name="Lipzen A."/>
            <person name="Lukacs Z."/>
            <person name="Mihaltcheva S."/>
            <person name="Morgado L.N."/>
            <person name="Niskanen T."/>
            <person name="Noordeloos M.E."/>
            <person name="Ohm R.A."/>
            <person name="Ortiz-Santana B."/>
            <person name="Ovrebo C."/>
            <person name="Racz N."/>
            <person name="Riley R."/>
            <person name="Savchenko A."/>
            <person name="Shiryaev A."/>
            <person name="Soop K."/>
            <person name="Spirin V."/>
            <person name="Szebenyi C."/>
            <person name="Tomsovsky M."/>
            <person name="Tulloss R.E."/>
            <person name="Uehling J."/>
            <person name="Grigoriev I.V."/>
            <person name="Vagvolgyi C."/>
            <person name="Papp T."/>
            <person name="Martin F.M."/>
            <person name="Miettinen O."/>
            <person name="Hibbett D.S."/>
            <person name="Nagy L.G."/>
        </authorList>
    </citation>
    <scope>NUCLEOTIDE SEQUENCE [LARGE SCALE GENOMIC DNA]</scope>
    <source>
        <strain evidence="1 2">CBS 166.37</strain>
    </source>
</reference>
<protein>
    <submittedName>
        <fullName evidence="1">Uncharacterized protein</fullName>
    </submittedName>
</protein>
<proteinExistence type="predicted"/>
<evidence type="ECO:0000313" key="1">
    <source>
        <dbReference type="EMBL" id="TFK36042.1"/>
    </source>
</evidence>
<gene>
    <name evidence="1" type="ORF">BDQ12DRAFT_687541</name>
</gene>